<accession>A0AAV4MB11</accession>
<evidence type="ECO:0000313" key="2">
    <source>
        <dbReference type="Proteomes" id="UP001054837"/>
    </source>
</evidence>
<protein>
    <submittedName>
        <fullName evidence="1">Uncharacterized protein</fullName>
    </submittedName>
</protein>
<reference evidence="1 2" key="1">
    <citation type="submission" date="2021-06" db="EMBL/GenBank/DDBJ databases">
        <title>Caerostris darwini draft genome.</title>
        <authorList>
            <person name="Kono N."/>
            <person name="Arakawa K."/>
        </authorList>
    </citation>
    <scope>NUCLEOTIDE SEQUENCE [LARGE SCALE GENOMIC DNA]</scope>
</reference>
<proteinExistence type="predicted"/>
<evidence type="ECO:0000313" key="1">
    <source>
        <dbReference type="EMBL" id="GIX69571.1"/>
    </source>
</evidence>
<organism evidence="1 2">
    <name type="scientific">Caerostris darwini</name>
    <dbReference type="NCBI Taxonomy" id="1538125"/>
    <lineage>
        <taxon>Eukaryota</taxon>
        <taxon>Metazoa</taxon>
        <taxon>Ecdysozoa</taxon>
        <taxon>Arthropoda</taxon>
        <taxon>Chelicerata</taxon>
        <taxon>Arachnida</taxon>
        <taxon>Araneae</taxon>
        <taxon>Araneomorphae</taxon>
        <taxon>Entelegynae</taxon>
        <taxon>Araneoidea</taxon>
        <taxon>Araneidae</taxon>
        <taxon>Caerostris</taxon>
    </lineage>
</organism>
<dbReference type="Proteomes" id="UP001054837">
    <property type="component" value="Unassembled WGS sequence"/>
</dbReference>
<comment type="caution">
    <text evidence="1">The sequence shown here is derived from an EMBL/GenBank/DDBJ whole genome shotgun (WGS) entry which is preliminary data.</text>
</comment>
<dbReference type="AlphaFoldDB" id="A0AAV4MB11"/>
<dbReference type="EMBL" id="BPLQ01000287">
    <property type="protein sequence ID" value="GIX69571.1"/>
    <property type="molecule type" value="Genomic_DNA"/>
</dbReference>
<sequence>MSRTKVKNTGTPKDEDFEFIGEVQNELSEIASTVKNDKSQITGAAKYDFEMIEKLNKDLSILTLTEEGDDPDFTRSAKDDEIIVAEIEDCLKDIETDKGEFQVTDGSKKEGKDVENIDVIQNRMRMHIFEQILADAEVIKEQLKAVEDLQTIRADYCFRFCEKASRKQKKSDVFQLYNDISLIKGLFKRFTEAWRLMRRKMAHNSLRLDIVEENLQKFSNIASRRWWYHALHSLKWGKYMKKILPVYVEAHEKFMKGVKIAIEKHNLDS</sequence>
<keyword evidence="2" id="KW-1185">Reference proteome</keyword>
<name>A0AAV4MB11_9ARAC</name>
<gene>
    <name evidence="1" type="ORF">CDAR_305231</name>
</gene>